<organism evidence="1 2">
    <name type="scientific">Deinococcus yavapaiensis KR-236</name>
    <dbReference type="NCBI Taxonomy" id="694435"/>
    <lineage>
        <taxon>Bacteria</taxon>
        <taxon>Thermotogati</taxon>
        <taxon>Deinococcota</taxon>
        <taxon>Deinococci</taxon>
        <taxon>Deinococcales</taxon>
        <taxon>Deinococcaceae</taxon>
        <taxon>Deinococcus</taxon>
    </lineage>
</organism>
<accession>A0A318SEQ7</accession>
<protein>
    <submittedName>
        <fullName evidence="1">Uncharacterized protein</fullName>
    </submittedName>
</protein>
<dbReference type="AlphaFoldDB" id="A0A318SEQ7"/>
<dbReference type="Proteomes" id="UP000248326">
    <property type="component" value="Unassembled WGS sequence"/>
</dbReference>
<gene>
    <name evidence="1" type="ORF">DES52_104297</name>
</gene>
<sequence length="135" mass="14965">MSEFTRRRVDVPVPLTPGQHAQIQANLDVLFPADDRALWALFEEIMDARLRQSNVALAPRTAVPDGACVLHLRRWLQGEVPLPTSRPLGLGEALFWTLAEVLGEEFTLDAQTAWRSVCTVLDAVEANDVHGDPAR</sequence>
<comment type="caution">
    <text evidence="1">The sequence shown here is derived from an EMBL/GenBank/DDBJ whole genome shotgun (WGS) entry which is preliminary data.</text>
</comment>
<dbReference type="Gene3D" id="1.10.490.10">
    <property type="entry name" value="Globins"/>
    <property type="match status" value="1"/>
</dbReference>
<evidence type="ECO:0000313" key="2">
    <source>
        <dbReference type="Proteomes" id="UP000248326"/>
    </source>
</evidence>
<evidence type="ECO:0000313" key="1">
    <source>
        <dbReference type="EMBL" id="PYE55022.1"/>
    </source>
</evidence>
<dbReference type="GO" id="GO:0019825">
    <property type="term" value="F:oxygen binding"/>
    <property type="evidence" value="ECO:0007669"/>
    <property type="project" value="InterPro"/>
</dbReference>
<dbReference type="EMBL" id="QJSX01000004">
    <property type="protein sequence ID" value="PYE55022.1"/>
    <property type="molecule type" value="Genomic_DNA"/>
</dbReference>
<dbReference type="GO" id="GO:0020037">
    <property type="term" value="F:heme binding"/>
    <property type="evidence" value="ECO:0007669"/>
    <property type="project" value="InterPro"/>
</dbReference>
<name>A0A318SEQ7_9DEIO</name>
<dbReference type="RefSeq" id="WP_170130936.1">
    <property type="nucleotide sequence ID" value="NZ_QJSX01000004.1"/>
</dbReference>
<proteinExistence type="predicted"/>
<reference evidence="1 2" key="1">
    <citation type="submission" date="2018-06" db="EMBL/GenBank/DDBJ databases">
        <title>Genomic Encyclopedia of Type Strains, Phase IV (KMG-IV): sequencing the most valuable type-strain genomes for metagenomic binning, comparative biology and taxonomic classification.</title>
        <authorList>
            <person name="Goeker M."/>
        </authorList>
    </citation>
    <scope>NUCLEOTIDE SEQUENCE [LARGE SCALE GENOMIC DNA]</scope>
    <source>
        <strain evidence="1 2">DSM 18048</strain>
    </source>
</reference>
<keyword evidence="2" id="KW-1185">Reference proteome</keyword>
<dbReference type="InterPro" id="IPR012292">
    <property type="entry name" value="Globin/Proto"/>
</dbReference>